<gene>
    <name evidence="1" type="ORF">bhn_I2316</name>
</gene>
<evidence type="ECO:0000313" key="2">
    <source>
        <dbReference type="Proteomes" id="UP000179284"/>
    </source>
</evidence>
<proteinExistence type="predicted"/>
<accession>A0A1D9P475</accession>
<reference evidence="2" key="1">
    <citation type="submission" date="2016-10" db="EMBL/GenBank/DDBJ databases">
        <title>The complete genome sequence of the rumen bacterium Butyrivibrio hungatei MB2003.</title>
        <authorList>
            <person name="Palevich N."/>
            <person name="Kelly W.J."/>
            <person name="Leahy S.C."/>
            <person name="Altermann E."/>
            <person name="Rakonjac J."/>
            <person name="Attwood G.T."/>
        </authorList>
    </citation>
    <scope>NUCLEOTIDE SEQUENCE [LARGE SCALE GENOMIC DNA]</scope>
    <source>
        <strain evidence="2">MB2003</strain>
    </source>
</reference>
<evidence type="ECO:0008006" key="3">
    <source>
        <dbReference type="Google" id="ProtNLM"/>
    </source>
</evidence>
<evidence type="ECO:0000313" key="1">
    <source>
        <dbReference type="EMBL" id="AOZ97349.1"/>
    </source>
</evidence>
<dbReference type="KEGG" id="bhu:bhn_I2316"/>
<dbReference type="RefSeq" id="WP_071176960.1">
    <property type="nucleotide sequence ID" value="NZ_CP017831.1"/>
</dbReference>
<dbReference type="AlphaFoldDB" id="A0A1D9P475"/>
<protein>
    <recommendedName>
        <fullName evidence="3">ADP-heptose:LPS heptosyltransferase</fullName>
    </recommendedName>
</protein>
<dbReference type="Proteomes" id="UP000179284">
    <property type="component" value="Chromosome I"/>
</dbReference>
<dbReference type="OrthoDB" id="2005546at2"/>
<organism evidence="1 2">
    <name type="scientific">Butyrivibrio hungatei</name>
    <dbReference type="NCBI Taxonomy" id="185008"/>
    <lineage>
        <taxon>Bacteria</taxon>
        <taxon>Bacillati</taxon>
        <taxon>Bacillota</taxon>
        <taxon>Clostridia</taxon>
        <taxon>Lachnospirales</taxon>
        <taxon>Lachnospiraceae</taxon>
        <taxon>Butyrivibrio</taxon>
    </lineage>
</organism>
<keyword evidence="2" id="KW-1185">Reference proteome</keyword>
<dbReference type="EMBL" id="CP017831">
    <property type="protein sequence ID" value="AOZ97349.1"/>
    <property type="molecule type" value="Genomic_DNA"/>
</dbReference>
<name>A0A1D9P475_9FIRM</name>
<dbReference type="SUPFAM" id="SSF53756">
    <property type="entry name" value="UDP-Glycosyltransferase/glycogen phosphorylase"/>
    <property type="match status" value="1"/>
</dbReference>
<sequence length="319" mass="36848">MDNVFQARIAALAEKYLKGEEIYNALKENRPEGMDIIINPQHIGDTLWVCIFLDAYKKKFGCKQILAVVPEYQTELAQLFTQIDDVLGLTAEEITALQTYIGFNQLWYSDHIRYGFFHYTISLNNSCVFFNSMFMGARDHNFMNKSRRDFLELDDDCIKNGAIAPNPPESASKYSNAVMILPTARTQQGDIPESFWKKMVDMIKDKGYEVYCNYNNLPYETLVEGTIPLSTKLVELYNLSRSFKRFIGFRSGILDLIALGEGNITCLHPTYMDIDGMVMERDANIYDHLYQLNSLESLQAYQYRPEWEDELLKAIVENI</sequence>